<name>A0A834X9K1_9FABA</name>
<gene>
    <name evidence="2" type="ORF">G2W53_003028</name>
</gene>
<dbReference type="OrthoDB" id="1719803at2759"/>
<evidence type="ECO:0000313" key="2">
    <source>
        <dbReference type="EMBL" id="KAF7840730.1"/>
    </source>
</evidence>
<accession>A0A834X9K1</accession>
<protein>
    <submittedName>
        <fullName evidence="2">Centriolin-like isoform X1</fullName>
    </submittedName>
</protein>
<comment type="caution">
    <text evidence="2">The sequence shown here is derived from an EMBL/GenBank/DDBJ whole genome shotgun (WGS) entry which is preliminary data.</text>
</comment>
<dbReference type="PANTHER" id="PTHR35712">
    <property type="entry name" value="MYOSIN HEAVY CHAIN-LIKE PROTEIN"/>
    <property type="match status" value="1"/>
</dbReference>
<evidence type="ECO:0000256" key="1">
    <source>
        <dbReference type="SAM" id="Coils"/>
    </source>
</evidence>
<dbReference type="AlphaFoldDB" id="A0A834X9K1"/>
<keyword evidence="3" id="KW-1185">Reference proteome</keyword>
<organism evidence="2 3">
    <name type="scientific">Senna tora</name>
    <dbReference type="NCBI Taxonomy" id="362788"/>
    <lineage>
        <taxon>Eukaryota</taxon>
        <taxon>Viridiplantae</taxon>
        <taxon>Streptophyta</taxon>
        <taxon>Embryophyta</taxon>
        <taxon>Tracheophyta</taxon>
        <taxon>Spermatophyta</taxon>
        <taxon>Magnoliopsida</taxon>
        <taxon>eudicotyledons</taxon>
        <taxon>Gunneridae</taxon>
        <taxon>Pentapetalae</taxon>
        <taxon>rosids</taxon>
        <taxon>fabids</taxon>
        <taxon>Fabales</taxon>
        <taxon>Fabaceae</taxon>
        <taxon>Caesalpinioideae</taxon>
        <taxon>Cassia clade</taxon>
        <taxon>Senna</taxon>
    </lineage>
</organism>
<dbReference type="PANTHER" id="PTHR35712:SF1">
    <property type="entry name" value="MYOSIN HEAVY CHAIN-LIKE PROTEIN"/>
    <property type="match status" value="1"/>
</dbReference>
<sequence length="752" mass="85495">MAENMSHESLLAQIHQLEQERDELRKDVEQLCMQQGGPGYLSVVTRMHFQRTAGLEQEIESMKKKLVACTRENLNLQEELSEAYRIKTQLADLHNAEVSKNMEAEKQVKFFHGCVAAAFAERDHAIMEAEKAKEKEEAMSQQINGIQKRVEEATAECLKVKKLNEALQIDLAKQVEQNENFKMVINKFFEIRQHSLEEVEDASLDDKCACLLNEPDQVWSYNDPSTSKYIHRKNVHLKESQWSIHHEDLDRSSTHHKMTNRAPAYESFSITKKELEEYSCLPKKISECPMNLFTWQRLHISLAQCLSSIKVVSAEWEFRLPAYYGPPSLQSALEEELERVRNSVDSHKNKLRVGLEIENHLKKRIKVLEKKQTSVGKMISNNVAELKCYYSEYRDHIICLLNDGESSIKSIINMIDERVRSFDQSDKPNLTALREPELEDHECRDVHISPQAIPHLESKRNDPSMPYVEGGGKGDASEALAQALQEKVAALLLLSQQEERHLLERNVHSALQKKVEELQRNLLQVTNEKVKALVELAQLKQENQSLLEKFGNESKQGKAVVDSGESKLVINERDGRLRNLLKKTYLKRWIPVDVGGNEVDSGLNNEGKYSHQRSNSSMDIEVATLKESLESMEHLTSSLHRLRLSLLKSKESMTSEGKVSGVSEVVENVINEAKLVKTALGCSLPVSWSAEEDTSIVRDSVGSDAGDASQEQRDEKVDTVSAAGFEMMELLIFAAQTLKEMHMKMVLDVEAP</sequence>
<feature type="coiled-coil region" evidence="1">
    <location>
        <begin position="7"/>
        <end position="79"/>
    </location>
</feature>
<keyword evidence="1" id="KW-0175">Coiled coil</keyword>
<reference evidence="2" key="1">
    <citation type="submission" date="2020-09" db="EMBL/GenBank/DDBJ databases">
        <title>Genome-Enabled Discovery of Anthraquinone Biosynthesis in Senna tora.</title>
        <authorList>
            <person name="Kang S.-H."/>
            <person name="Pandey R.P."/>
            <person name="Lee C.-M."/>
            <person name="Sim J.-S."/>
            <person name="Jeong J.-T."/>
            <person name="Choi B.-S."/>
            <person name="Jung M."/>
            <person name="Ginzburg D."/>
            <person name="Zhao K."/>
            <person name="Won S.Y."/>
            <person name="Oh T.-J."/>
            <person name="Yu Y."/>
            <person name="Kim N.-H."/>
            <person name="Lee O.R."/>
            <person name="Lee T.-H."/>
            <person name="Bashyal P."/>
            <person name="Kim T.-S."/>
            <person name="Lee W.-H."/>
            <person name="Kawkins C."/>
            <person name="Kim C.-K."/>
            <person name="Kim J.S."/>
            <person name="Ahn B.O."/>
            <person name="Rhee S.Y."/>
            <person name="Sohng J.K."/>
        </authorList>
    </citation>
    <scope>NUCLEOTIDE SEQUENCE</scope>
    <source>
        <tissue evidence="2">Leaf</tissue>
    </source>
</reference>
<feature type="coiled-coil region" evidence="1">
    <location>
        <begin position="508"/>
        <end position="556"/>
    </location>
</feature>
<dbReference type="Proteomes" id="UP000634136">
    <property type="component" value="Unassembled WGS sequence"/>
</dbReference>
<proteinExistence type="predicted"/>
<feature type="coiled-coil region" evidence="1">
    <location>
        <begin position="117"/>
        <end position="170"/>
    </location>
</feature>
<evidence type="ECO:0000313" key="3">
    <source>
        <dbReference type="Proteomes" id="UP000634136"/>
    </source>
</evidence>
<dbReference type="EMBL" id="JAAIUW010000002">
    <property type="protein sequence ID" value="KAF7840730.1"/>
    <property type="molecule type" value="Genomic_DNA"/>
</dbReference>